<protein>
    <submittedName>
        <fullName evidence="1">Uncharacterized protein</fullName>
    </submittedName>
</protein>
<gene>
    <name evidence="1" type="ORF">MEDL_9058</name>
</gene>
<evidence type="ECO:0000313" key="2">
    <source>
        <dbReference type="Proteomes" id="UP000683360"/>
    </source>
</evidence>
<proteinExistence type="predicted"/>
<comment type="caution">
    <text evidence="1">The sequence shown here is derived from an EMBL/GenBank/DDBJ whole genome shotgun (WGS) entry which is preliminary data.</text>
</comment>
<reference evidence="1" key="1">
    <citation type="submission" date="2021-03" db="EMBL/GenBank/DDBJ databases">
        <authorList>
            <person name="Bekaert M."/>
        </authorList>
    </citation>
    <scope>NUCLEOTIDE SEQUENCE</scope>
</reference>
<dbReference type="EMBL" id="CAJPWZ010000468">
    <property type="protein sequence ID" value="CAG2194001.1"/>
    <property type="molecule type" value="Genomic_DNA"/>
</dbReference>
<name>A0A8S3QF07_MYTED</name>
<evidence type="ECO:0000313" key="1">
    <source>
        <dbReference type="EMBL" id="CAG2194001.1"/>
    </source>
</evidence>
<sequence>MLIETFPNLSQKNEQRKEASELLCGETVKLNNIIHTYNGLRQSVEYYQKYIFKQKPTVTVTECLSSKCIKHTTLKSALKQVLKLINCQIAYLLTTWKHDAVLPNFQKDGCLRKDASENVHYDFGKDARIDKSKDQLCIDEKNIESICQDFRYDPMNILQPPNLRSFHNLYIPSVLSSPLFELSLEGENLSRELCDLFPPSPADDSILEVTSALFVAIIASLKSEVHRQAAAQDSGLTGLKDMCSKCQYLPLTNDGVFSKGLEIALEKRKEQKEQLSDFLPEFSRKRKFENNAREKEYVFQIF</sequence>
<keyword evidence="2" id="KW-1185">Reference proteome</keyword>
<dbReference type="AlphaFoldDB" id="A0A8S3QF07"/>
<organism evidence="1 2">
    <name type="scientific">Mytilus edulis</name>
    <name type="common">Blue mussel</name>
    <dbReference type="NCBI Taxonomy" id="6550"/>
    <lineage>
        <taxon>Eukaryota</taxon>
        <taxon>Metazoa</taxon>
        <taxon>Spiralia</taxon>
        <taxon>Lophotrochozoa</taxon>
        <taxon>Mollusca</taxon>
        <taxon>Bivalvia</taxon>
        <taxon>Autobranchia</taxon>
        <taxon>Pteriomorphia</taxon>
        <taxon>Mytilida</taxon>
        <taxon>Mytiloidea</taxon>
        <taxon>Mytilidae</taxon>
        <taxon>Mytilinae</taxon>
        <taxon>Mytilus</taxon>
    </lineage>
</organism>
<dbReference type="Proteomes" id="UP000683360">
    <property type="component" value="Unassembled WGS sequence"/>
</dbReference>
<accession>A0A8S3QF07</accession>